<proteinExistence type="predicted"/>
<organism evidence="1 2">
    <name type="scientific">Cyclotella atomus</name>
    <dbReference type="NCBI Taxonomy" id="382360"/>
    <lineage>
        <taxon>Eukaryota</taxon>
        <taxon>Sar</taxon>
        <taxon>Stramenopiles</taxon>
        <taxon>Ochrophyta</taxon>
        <taxon>Bacillariophyta</taxon>
        <taxon>Coscinodiscophyceae</taxon>
        <taxon>Thalassiosirophycidae</taxon>
        <taxon>Stephanodiscales</taxon>
        <taxon>Stephanodiscaceae</taxon>
        <taxon>Cyclotella</taxon>
    </lineage>
</organism>
<sequence length="189" mass="20510">MNAFNTLLARQTTSRFASLSSASKLSRVHLRSVHIEKRIEELKIELPPAPLPKANYNIVCKSDGIIYVSGHLPIKSDGTLITGMVGPDDGGMTVEAANEAARHCALNIISTLKSQLGDLDRVEQVVKVFGIVNSHTNFKHQHLVMDGCSDLIMEVFDKPVGYHARSAIGVNTLPLDATVEVEAIVKIKA</sequence>
<dbReference type="Gene3D" id="3.30.1330.40">
    <property type="entry name" value="RutC-like"/>
    <property type="match status" value="1"/>
</dbReference>
<accession>A0ABD3MV54</accession>
<dbReference type="AlphaFoldDB" id="A0ABD3MV54"/>
<dbReference type="PANTHER" id="PTHR43760">
    <property type="entry name" value="ENDORIBONUCLEASE-RELATED"/>
    <property type="match status" value="1"/>
</dbReference>
<gene>
    <name evidence="1" type="ORF">ACHAWO_004400</name>
</gene>
<evidence type="ECO:0000313" key="2">
    <source>
        <dbReference type="Proteomes" id="UP001530400"/>
    </source>
</evidence>
<dbReference type="Pfam" id="PF01042">
    <property type="entry name" value="Ribonuc_L-PSP"/>
    <property type="match status" value="1"/>
</dbReference>
<dbReference type="CDD" id="cd02199">
    <property type="entry name" value="YjgF_YER057c_UK114_like_1"/>
    <property type="match status" value="1"/>
</dbReference>
<dbReference type="EMBL" id="JALLPJ020001360">
    <property type="protein sequence ID" value="KAL3767698.1"/>
    <property type="molecule type" value="Genomic_DNA"/>
</dbReference>
<dbReference type="InterPro" id="IPR035959">
    <property type="entry name" value="RutC-like_sf"/>
</dbReference>
<dbReference type="Proteomes" id="UP001530400">
    <property type="component" value="Unassembled WGS sequence"/>
</dbReference>
<keyword evidence="2" id="KW-1185">Reference proteome</keyword>
<protein>
    <submittedName>
        <fullName evidence="1">Uncharacterized protein</fullName>
    </submittedName>
</protein>
<dbReference type="InterPro" id="IPR013813">
    <property type="entry name" value="Endoribo_LPSP/chorism_mut-like"/>
</dbReference>
<evidence type="ECO:0000313" key="1">
    <source>
        <dbReference type="EMBL" id="KAL3767698.1"/>
    </source>
</evidence>
<dbReference type="InterPro" id="IPR006175">
    <property type="entry name" value="YjgF/YER057c/UK114"/>
</dbReference>
<dbReference type="SUPFAM" id="SSF55298">
    <property type="entry name" value="YjgF-like"/>
    <property type="match status" value="1"/>
</dbReference>
<dbReference type="PANTHER" id="PTHR43760:SF1">
    <property type="entry name" value="ENDORIBONUCLEASE L-PSP_CHORISMATE MUTASE-LIKE DOMAIN-CONTAINING PROTEIN"/>
    <property type="match status" value="1"/>
</dbReference>
<reference evidence="1 2" key="1">
    <citation type="submission" date="2024-10" db="EMBL/GenBank/DDBJ databases">
        <title>Updated reference genomes for cyclostephanoid diatoms.</title>
        <authorList>
            <person name="Roberts W.R."/>
            <person name="Alverson A.J."/>
        </authorList>
    </citation>
    <scope>NUCLEOTIDE SEQUENCE [LARGE SCALE GENOMIC DNA]</scope>
    <source>
        <strain evidence="1 2">AJA010-31</strain>
    </source>
</reference>
<name>A0ABD3MV54_9STRA</name>
<comment type="caution">
    <text evidence="1">The sequence shown here is derived from an EMBL/GenBank/DDBJ whole genome shotgun (WGS) entry which is preliminary data.</text>
</comment>